<feature type="region of interest" description="Disordered" evidence="1">
    <location>
        <begin position="117"/>
        <end position="183"/>
    </location>
</feature>
<name>A0AAV1E7A5_OLDCO</name>
<feature type="compositionally biased region" description="Polar residues" evidence="1">
    <location>
        <begin position="151"/>
        <end position="165"/>
    </location>
</feature>
<reference evidence="2" key="1">
    <citation type="submission" date="2023-03" db="EMBL/GenBank/DDBJ databases">
        <authorList>
            <person name="Julca I."/>
        </authorList>
    </citation>
    <scope>NUCLEOTIDE SEQUENCE</scope>
</reference>
<feature type="compositionally biased region" description="Basic and acidic residues" evidence="1">
    <location>
        <begin position="126"/>
        <end position="137"/>
    </location>
</feature>
<dbReference type="PANTHER" id="PTHR31286:SF180">
    <property type="entry name" value="OS10G0362600 PROTEIN"/>
    <property type="match status" value="1"/>
</dbReference>
<dbReference type="AlphaFoldDB" id="A0AAV1E7A5"/>
<dbReference type="PANTHER" id="PTHR31286">
    <property type="entry name" value="GLYCINE-RICH CELL WALL STRUCTURAL PROTEIN 1.8-LIKE"/>
    <property type="match status" value="1"/>
</dbReference>
<dbReference type="EMBL" id="OX459125">
    <property type="protein sequence ID" value="CAI9115308.1"/>
    <property type="molecule type" value="Genomic_DNA"/>
</dbReference>
<evidence type="ECO:0000313" key="3">
    <source>
        <dbReference type="Proteomes" id="UP001161247"/>
    </source>
</evidence>
<dbReference type="InterPro" id="IPR040256">
    <property type="entry name" value="At4g02000-like"/>
</dbReference>
<keyword evidence="3" id="KW-1185">Reference proteome</keyword>
<sequence>MRILKWRPGFKYEEDPPIVPIWVSLFGLPIEILNLEVIFSMATAIRKPLKVDAPMVNMMKPSVACFCVEVDITKDFPKSVKVGKKGKKHDQIFTDEHIPDYCSKCCKIGHKKEDCRIGKPNPLVKKGQDHDGVDVSKKKGGAKSVHVKATNPRSQGDVTKQSSKGSPKLLQGGTPANPNLSQEGATTSLLLPKSQGAAIKISEASSLGLTAVEKESIPMDIPSTENMEKGAAQAELKEPDVAPAPKPADLNCFSILASITELDG</sequence>
<accession>A0AAV1E7A5</accession>
<feature type="compositionally biased region" description="Polar residues" evidence="1">
    <location>
        <begin position="174"/>
        <end position="183"/>
    </location>
</feature>
<protein>
    <submittedName>
        <fullName evidence="2">OLC1v1016174C1</fullName>
    </submittedName>
</protein>
<dbReference type="Proteomes" id="UP001161247">
    <property type="component" value="Chromosome 8"/>
</dbReference>
<organism evidence="2 3">
    <name type="scientific">Oldenlandia corymbosa var. corymbosa</name>
    <dbReference type="NCBI Taxonomy" id="529605"/>
    <lineage>
        <taxon>Eukaryota</taxon>
        <taxon>Viridiplantae</taxon>
        <taxon>Streptophyta</taxon>
        <taxon>Embryophyta</taxon>
        <taxon>Tracheophyta</taxon>
        <taxon>Spermatophyta</taxon>
        <taxon>Magnoliopsida</taxon>
        <taxon>eudicotyledons</taxon>
        <taxon>Gunneridae</taxon>
        <taxon>Pentapetalae</taxon>
        <taxon>asterids</taxon>
        <taxon>lamiids</taxon>
        <taxon>Gentianales</taxon>
        <taxon>Rubiaceae</taxon>
        <taxon>Rubioideae</taxon>
        <taxon>Spermacoceae</taxon>
        <taxon>Hedyotis-Oldenlandia complex</taxon>
        <taxon>Oldenlandia</taxon>
    </lineage>
</organism>
<proteinExistence type="predicted"/>
<gene>
    <name evidence="2" type="ORF">OLC1_LOCUS21863</name>
</gene>
<evidence type="ECO:0000256" key="1">
    <source>
        <dbReference type="SAM" id="MobiDB-lite"/>
    </source>
</evidence>
<evidence type="ECO:0000313" key="2">
    <source>
        <dbReference type="EMBL" id="CAI9115308.1"/>
    </source>
</evidence>
<feature type="region of interest" description="Disordered" evidence="1">
    <location>
        <begin position="222"/>
        <end position="246"/>
    </location>
</feature>